<name>A0ABQ2ABY7_9PSED</name>
<reference evidence="4" key="1">
    <citation type="journal article" date="2019" name="Int. J. Syst. Evol. Microbiol.">
        <title>The Global Catalogue of Microorganisms (GCM) 10K type strain sequencing project: providing services to taxonomists for standard genome sequencing and annotation.</title>
        <authorList>
            <consortium name="The Broad Institute Genomics Platform"/>
            <consortium name="The Broad Institute Genome Sequencing Center for Infectious Disease"/>
            <person name="Wu L."/>
            <person name="Ma J."/>
        </authorList>
    </citation>
    <scope>NUCLEOTIDE SEQUENCE [LARGE SCALE GENOMIC DNA]</scope>
    <source>
        <strain evidence="4">CCM 8778</strain>
    </source>
</reference>
<keyword evidence="2" id="KW-1133">Transmembrane helix</keyword>
<gene>
    <name evidence="3" type="ORF">GCM10007363_01500</name>
</gene>
<feature type="transmembrane region" description="Helical" evidence="2">
    <location>
        <begin position="12"/>
        <end position="40"/>
    </location>
</feature>
<keyword evidence="4" id="KW-1185">Reference proteome</keyword>
<evidence type="ECO:0000256" key="1">
    <source>
        <dbReference type="SAM" id="Coils"/>
    </source>
</evidence>
<dbReference type="Proteomes" id="UP000655550">
    <property type="component" value="Unassembled WGS sequence"/>
</dbReference>
<feature type="transmembrane region" description="Helical" evidence="2">
    <location>
        <begin position="154"/>
        <end position="174"/>
    </location>
</feature>
<evidence type="ECO:0000256" key="2">
    <source>
        <dbReference type="SAM" id="Phobius"/>
    </source>
</evidence>
<comment type="caution">
    <text evidence="3">The sequence shown here is derived from an EMBL/GenBank/DDBJ whole genome shotgun (WGS) entry which is preliminary data.</text>
</comment>
<evidence type="ECO:0000313" key="4">
    <source>
        <dbReference type="Proteomes" id="UP000655550"/>
    </source>
</evidence>
<dbReference type="EMBL" id="BMDE01000001">
    <property type="protein sequence ID" value="GGH88542.1"/>
    <property type="molecule type" value="Genomic_DNA"/>
</dbReference>
<feature type="transmembrane region" description="Helical" evidence="2">
    <location>
        <begin position="194"/>
        <end position="216"/>
    </location>
</feature>
<sequence>MSRNKKQNPAGLLIIWIMGLLLIIFTVLATLVIWVGWAVCEQLYARYPRSPNDADILLQEDEAHELAQNEAQIRQIEMRLAQIESEGSDLRRRKDGLFHAGSVLGAKLNAEISQLLQELSDSRAICHELQTLPGERLREWAAPLSRLLALRWAVAIYISCSAYALLFKPASVIYMHDLIHTWLQAYLPSLSLPIYGAMALASMIASCAGLAAYWLYSRTLYNHYADQLDAH</sequence>
<dbReference type="RefSeq" id="WP_093987055.1">
    <property type="nucleotide sequence ID" value="NZ_BMDE01000001.1"/>
</dbReference>
<evidence type="ECO:0000313" key="3">
    <source>
        <dbReference type="EMBL" id="GGH88542.1"/>
    </source>
</evidence>
<keyword evidence="2" id="KW-0812">Transmembrane</keyword>
<keyword evidence="2" id="KW-0472">Membrane</keyword>
<accession>A0ABQ2ABY7</accession>
<organism evidence="3 4">
    <name type="scientific">Pseudomonas fluvialis</name>
    <dbReference type="NCBI Taxonomy" id="1793966"/>
    <lineage>
        <taxon>Bacteria</taxon>
        <taxon>Pseudomonadati</taxon>
        <taxon>Pseudomonadota</taxon>
        <taxon>Gammaproteobacteria</taxon>
        <taxon>Pseudomonadales</taxon>
        <taxon>Pseudomonadaceae</taxon>
        <taxon>Pseudomonas</taxon>
    </lineage>
</organism>
<protein>
    <submittedName>
        <fullName evidence="3">Uncharacterized protein</fullName>
    </submittedName>
</protein>
<feature type="coiled-coil region" evidence="1">
    <location>
        <begin position="66"/>
        <end position="93"/>
    </location>
</feature>
<keyword evidence="1" id="KW-0175">Coiled coil</keyword>
<proteinExistence type="predicted"/>